<dbReference type="Proteomes" id="UP000320653">
    <property type="component" value="Unassembled WGS sequence"/>
</dbReference>
<evidence type="ECO:0008006" key="4">
    <source>
        <dbReference type="Google" id="ProtNLM"/>
    </source>
</evidence>
<name>A0A561QPH2_9HYPH</name>
<dbReference type="OrthoDB" id="145485at2"/>
<evidence type="ECO:0000313" key="2">
    <source>
        <dbReference type="EMBL" id="TWF52202.1"/>
    </source>
</evidence>
<feature type="transmembrane region" description="Helical" evidence="1">
    <location>
        <begin position="164"/>
        <end position="183"/>
    </location>
</feature>
<feature type="transmembrane region" description="Helical" evidence="1">
    <location>
        <begin position="81"/>
        <end position="100"/>
    </location>
</feature>
<reference evidence="2 3" key="1">
    <citation type="submission" date="2019-06" db="EMBL/GenBank/DDBJ databases">
        <title>Sorghum-associated microbial communities from plants grown in Nebraska, USA.</title>
        <authorList>
            <person name="Schachtman D."/>
        </authorList>
    </citation>
    <scope>NUCLEOTIDE SEQUENCE [LARGE SCALE GENOMIC DNA]</scope>
    <source>
        <strain evidence="2 3">1225</strain>
    </source>
</reference>
<feature type="transmembrane region" description="Helical" evidence="1">
    <location>
        <begin position="277"/>
        <end position="309"/>
    </location>
</feature>
<dbReference type="AlphaFoldDB" id="A0A561QPH2"/>
<accession>A0A561QPH2</accession>
<feature type="transmembrane region" description="Helical" evidence="1">
    <location>
        <begin position="47"/>
        <end position="69"/>
    </location>
</feature>
<dbReference type="RefSeq" id="WP_145639819.1">
    <property type="nucleotide sequence ID" value="NZ_VIWP01000005.1"/>
</dbReference>
<organism evidence="2 3">
    <name type="scientific">Neorhizobium alkalisoli</name>
    <dbReference type="NCBI Taxonomy" id="528178"/>
    <lineage>
        <taxon>Bacteria</taxon>
        <taxon>Pseudomonadati</taxon>
        <taxon>Pseudomonadota</taxon>
        <taxon>Alphaproteobacteria</taxon>
        <taxon>Hyphomicrobiales</taxon>
        <taxon>Rhizobiaceae</taxon>
        <taxon>Rhizobium/Agrobacterium group</taxon>
        <taxon>Neorhizobium</taxon>
    </lineage>
</organism>
<dbReference type="EMBL" id="VIWP01000005">
    <property type="protein sequence ID" value="TWF52202.1"/>
    <property type="molecule type" value="Genomic_DNA"/>
</dbReference>
<gene>
    <name evidence="2" type="ORF">FHW37_105301</name>
</gene>
<evidence type="ECO:0000313" key="3">
    <source>
        <dbReference type="Proteomes" id="UP000320653"/>
    </source>
</evidence>
<evidence type="ECO:0000256" key="1">
    <source>
        <dbReference type="SAM" id="Phobius"/>
    </source>
</evidence>
<feature type="transmembrane region" description="Helical" evidence="1">
    <location>
        <begin position="120"/>
        <end position="144"/>
    </location>
</feature>
<dbReference type="GO" id="GO:0005886">
    <property type="term" value="C:plasma membrane"/>
    <property type="evidence" value="ECO:0007669"/>
    <property type="project" value="UniProtKB-SubCell"/>
</dbReference>
<proteinExistence type="predicted"/>
<comment type="caution">
    <text evidence="2">The sequence shown here is derived from an EMBL/GenBank/DDBJ whole genome shotgun (WGS) entry which is preliminary data.</text>
</comment>
<protein>
    <recommendedName>
        <fullName evidence="4">Lysylphosphatidylglycerol synthase-like protein</fullName>
    </recommendedName>
</protein>
<keyword evidence="1" id="KW-1133">Transmembrane helix</keyword>
<keyword evidence="1" id="KW-0812">Transmembrane</keyword>
<keyword evidence="1" id="KW-0472">Membrane</keyword>
<sequence length="329" mass="35217">MNIRRHLVKILIGAALIFAAVLVYNSFRRYTWGEIEQSVFSIQGFRLIAAFGFVILSYVCLSLFDTLAVRYAGKPLAYRRTALASFTSLSIGHNIGMAALSSGTVRYRFYSRWGLTGEDVAKVILFCGVTVGLGLATLGGLALLLDLRGGDDLLGLDQGQRMTIGIVCLGVPIFYLGLCAFVRRPLPIRSWRFVPPSLPLAAGQIAVGTLNFVCVSAALYELLAAFTEAGFLDVATAYVTANLGALISHVPGGLGVLEAVMLNVLPVADNVSGMDSVAATGTAAIGALIAFRVLYFLIPLAIGLPTLLVSEAYYRRRRQLRDFSGHATG</sequence>
<feature type="transmembrane region" description="Helical" evidence="1">
    <location>
        <begin position="235"/>
        <end position="257"/>
    </location>
</feature>
<keyword evidence="3" id="KW-1185">Reference proteome</keyword>
<feature type="transmembrane region" description="Helical" evidence="1">
    <location>
        <begin position="7"/>
        <end position="27"/>
    </location>
</feature>